<evidence type="ECO:0000256" key="1">
    <source>
        <dbReference type="ARBA" id="ARBA00022741"/>
    </source>
</evidence>
<dbReference type="PANTHER" id="PTHR12755">
    <property type="entry name" value="CLEAVAGE/POLYADENYLATION FACTOR IA SUBUNIT CLP1P"/>
    <property type="match status" value="1"/>
</dbReference>
<feature type="region of interest" description="Disordered" evidence="3">
    <location>
        <begin position="448"/>
        <end position="471"/>
    </location>
</feature>
<dbReference type="GO" id="GO:0051731">
    <property type="term" value="F:polynucleotide 5'-hydroxyl-kinase activity"/>
    <property type="evidence" value="ECO:0007669"/>
    <property type="project" value="InterPro"/>
</dbReference>
<feature type="compositionally biased region" description="Basic and acidic residues" evidence="3">
    <location>
        <begin position="450"/>
        <end position="471"/>
    </location>
</feature>
<feature type="domain" description="Clp1 N-terminal" evidence="4">
    <location>
        <begin position="26"/>
        <end position="116"/>
    </location>
</feature>
<sequence>MASMAQKILDEEEAKWRKLARDFKFELKPFSELAIDVEKEYKVEVTVVEGIAEICGVLLETNFKYSFVSYLTLAISTYHGCQINVLKGPLSKCVVSTETSLDTLLNIHLSLEEFREIAVKNKSPMPVTLCVGGTQSGKIRAVETLFNYSLRQHPEDDRKILYVDLNHSHNLLSIPGSLGAAIVQNPLSIREGFLLNLKNPIMYCFGHTNPFNNISLFQYYVHKLSKLINLKRDQMQDLEVIINIPSWLQGSCYRLLLKTCQEFQVSHVIVFESCIAYNQLIEDMPPFVKVIHTPRIISALSPRARPRDQVDQIFEYFFGTPSRPLTPYKIDLKIEDVNVFTIENVGLKGVTKVKKSTMLKAIQESVQSIGYYSVLGVLHSSHLINREPEDYYKAVIQHYISLQRIKRHTIHIISLIPRSALVLPLNVILTDQKLTKVNSRPYIADIVDNEPDKKPDRNRERRRETDRKRRR</sequence>
<accession>A0A8D8LW85</accession>
<keyword evidence="6" id="KW-0418">Kinase</keyword>
<evidence type="ECO:0000259" key="4">
    <source>
        <dbReference type="Pfam" id="PF16573"/>
    </source>
</evidence>
<proteinExistence type="predicted"/>
<dbReference type="AlphaFoldDB" id="A0A8D8LW85"/>
<evidence type="ECO:0000256" key="3">
    <source>
        <dbReference type="SAM" id="MobiDB-lite"/>
    </source>
</evidence>
<dbReference type="InterPro" id="IPR027417">
    <property type="entry name" value="P-loop_NTPase"/>
</dbReference>
<dbReference type="GO" id="GO:0005524">
    <property type="term" value="F:ATP binding"/>
    <property type="evidence" value="ECO:0007669"/>
    <property type="project" value="UniProtKB-KW"/>
</dbReference>
<name>A0A8D8LW85_9HEMI</name>
<dbReference type="EMBL" id="HBUF01025896">
    <property type="protein sequence ID" value="CAG6612912.1"/>
    <property type="molecule type" value="Transcribed_RNA"/>
</dbReference>
<reference evidence="6" key="1">
    <citation type="submission" date="2021-05" db="EMBL/GenBank/DDBJ databases">
        <authorList>
            <person name="Alioto T."/>
            <person name="Alioto T."/>
            <person name="Gomez Garrido J."/>
        </authorList>
    </citation>
    <scope>NUCLEOTIDE SEQUENCE</scope>
</reference>
<dbReference type="Gene3D" id="3.40.50.300">
    <property type="entry name" value="P-loop containing nucleotide triphosphate hydrolases"/>
    <property type="match status" value="1"/>
</dbReference>
<dbReference type="InterPro" id="IPR032324">
    <property type="entry name" value="Clp1_N"/>
</dbReference>
<dbReference type="GO" id="GO:0006388">
    <property type="term" value="P:tRNA splicing, via endonucleolytic cleavage and ligation"/>
    <property type="evidence" value="ECO:0007669"/>
    <property type="project" value="TreeGrafter"/>
</dbReference>
<feature type="domain" description="Clp1 P-loop" evidence="5">
    <location>
        <begin position="132"/>
        <end position="318"/>
    </location>
</feature>
<dbReference type="EMBL" id="HBUF01025893">
    <property type="protein sequence ID" value="CAG6612906.1"/>
    <property type="molecule type" value="Transcribed_RNA"/>
</dbReference>
<dbReference type="InterPro" id="IPR032319">
    <property type="entry name" value="CLP1_P"/>
</dbReference>
<keyword evidence="6" id="KW-0808">Transferase</keyword>
<evidence type="ECO:0000313" key="6">
    <source>
        <dbReference type="EMBL" id="CAG6612912.1"/>
    </source>
</evidence>
<dbReference type="Gene3D" id="2.60.120.1030">
    <property type="entry name" value="Clp1, DNA binding domain"/>
    <property type="match status" value="1"/>
</dbReference>
<dbReference type="PANTHER" id="PTHR12755:SF6">
    <property type="entry name" value="POLYRIBONUCLEOTIDE 5'-HYDROXYL-KINASE CLP1"/>
    <property type="match status" value="1"/>
</dbReference>
<dbReference type="Pfam" id="PF16573">
    <property type="entry name" value="CLP1_N"/>
    <property type="match status" value="1"/>
</dbReference>
<dbReference type="InterPro" id="IPR038239">
    <property type="entry name" value="Clp1_N_sf"/>
</dbReference>
<organism evidence="6">
    <name type="scientific">Cacopsylla melanoneura</name>
    <dbReference type="NCBI Taxonomy" id="428564"/>
    <lineage>
        <taxon>Eukaryota</taxon>
        <taxon>Metazoa</taxon>
        <taxon>Ecdysozoa</taxon>
        <taxon>Arthropoda</taxon>
        <taxon>Hexapoda</taxon>
        <taxon>Insecta</taxon>
        <taxon>Pterygota</taxon>
        <taxon>Neoptera</taxon>
        <taxon>Paraneoptera</taxon>
        <taxon>Hemiptera</taxon>
        <taxon>Sternorrhyncha</taxon>
        <taxon>Psylloidea</taxon>
        <taxon>Psyllidae</taxon>
        <taxon>Psyllinae</taxon>
        <taxon>Cacopsylla</taxon>
    </lineage>
</organism>
<dbReference type="GO" id="GO:0005634">
    <property type="term" value="C:nucleus"/>
    <property type="evidence" value="ECO:0007669"/>
    <property type="project" value="TreeGrafter"/>
</dbReference>
<keyword evidence="2" id="KW-0067">ATP-binding</keyword>
<evidence type="ECO:0000256" key="2">
    <source>
        <dbReference type="ARBA" id="ARBA00022840"/>
    </source>
</evidence>
<dbReference type="Pfam" id="PF16575">
    <property type="entry name" value="CLP1_P"/>
    <property type="match status" value="1"/>
</dbReference>
<protein>
    <submittedName>
        <fullName evidence="6">Polyribonucleotide 5'-hydroxyl-kinase Clp1</fullName>
    </submittedName>
</protein>
<evidence type="ECO:0000259" key="5">
    <source>
        <dbReference type="Pfam" id="PF16575"/>
    </source>
</evidence>
<dbReference type="InterPro" id="IPR045116">
    <property type="entry name" value="Clp1/Grc3"/>
</dbReference>
<keyword evidence="1" id="KW-0547">Nucleotide-binding</keyword>